<protein>
    <submittedName>
        <fullName evidence="1">Uncharacterized protein</fullName>
    </submittedName>
</protein>
<accession>C5KT58</accession>
<dbReference type="RefSeq" id="XP_002780613.1">
    <property type="nucleotide sequence ID" value="XM_002780567.1"/>
</dbReference>
<keyword evidence="2" id="KW-1185">Reference proteome</keyword>
<organism evidence="2">
    <name type="scientific">Perkinsus marinus (strain ATCC 50983 / TXsc)</name>
    <dbReference type="NCBI Taxonomy" id="423536"/>
    <lineage>
        <taxon>Eukaryota</taxon>
        <taxon>Sar</taxon>
        <taxon>Alveolata</taxon>
        <taxon>Perkinsozoa</taxon>
        <taxon>Perkinsea</taxon>
        <taxon>Perkinsida</taxon>
        <taxon>Perkinsidae</taxon>
        <taxon>Perkinsus</taxon>
    </lineage>
</organism>
<dbReference type="InParanoid" id="C5KT58"/>
<dbReference type="Proteomes" id="UP000007800">
    <property type="component" value="Unassembled WGS sequence"/>
</dbReference>
<dbReference type="AlphaFoldDB" id="C5KT58"/>
<proteinExistence type="predicted"/>
<reference evidence="1 2" key="1">
    <citation type="submission" date="2008-07" db="EMBL/GenBank/DDBJ databases">
        <authorList>
            <person name="El-Sayed N."/>
            <person name="Caler E."/>
            <person name="Inman J."/>
            <person name="Amedeo P."/>
            <person name="Hass B."/>
            <person name="Wortman J."/>
        </authorList>
    </citation>
    <scope>NUCLEOTIDE SEQUENCE [LARGE SCALE GENOMIC DNA]</scope>
    <source>
        <strain evidence="2">ATCC 50983 / TXsc</strain>
    </source>
</reference>
<sequence length="61" mass="6941">PCAQHVVCFAEYFDNNRSHLVISKLGNFFLKPQELCGTSFEKCQLEEGLKYKACCKTLPGR</sequence>
<evidence type="ECO:0000313" key="2">
    <source>
        <dbReference type="Proteomes" id="UP000007800"/>
    </source>
</evidence>
<evidence type="ECO:0000313" key="1">
    <source>
        <dbReference type="EMBL" id="EER12408.1"/>
    </source>
</evidence>
<gene>
    <name evidence="1" type="ORF">Pmar_PMAR001206</name>
</gene>
<feature type="non-terminal residue" evidence="1">
    <location>
        <position position="61"/>
    </location>
</feature>
<name>C5KT58_PERM5</name>
<dbReference type="EMBL" id="GG676168">
    <property type="protein sequence ID" value="EER12408.1"/>
    <property type="molecule type" value="Genomic_DNA"/>
</dbReference>
<feature type="non-terminal residue" evidence="1">
    <location>
        <position position="1"/>
    </location>
</feature>
<dbReference type="GeneID" id="9057607"/>